<evidence type="ECO:0000256" key="3">
    <source>
        <dbReference type="ARBA" id="ARBA00023004"/>
    </source>
</evidence>
<dbReference type="SUPFAM" id="SSF50022">
    <property type="entry name" value="ISP domain"/>
    <property type="match status" value="1"/>
</dbReference>
<name>Q6KZU3_PICTO</name>
<keyword evidence="4" id="KW-0411">Iron-sulfur</keyword>
<gene>
    <name evidence="6" type="ordered locus">PTO1174</name>
</gene>
<dbReference type="Pfam" id="PF00355">
    <property type="entry name" value="Rieske"/>
    <property type="match status" value="1"/>
</dbReference>
<accession>Q6KZU3</accession>
<dbReference type="PANTHER" id="PTHR21496">
    <property type="entry name" value="FERREDOXIN-RELATED"/>
    <property type="match status" value="1"/>
</dbReference>
<keyword evidence="3" id="KW-0408">Iron</keyword>
<dbReference type="OrthoDB" id="6837at2157"/>
<proteinExistence type="predicted"/>
<evidence type="ECO:0000256" key="1">
    <source>
        <dbReference type="ARBA" id="ARBA00022714"/>
    </source>
</evidence>
<keyword evidence="2" id="KW-0479">Metal-binding</keyword>
<protein>
    <submittedName>
        <fullName evidence="6">Sulredoxin</fullName>
    </submittedName>
</protein>
<evidence type="ECO:0000259" key="5">
    <source>
        <dbReference type="PROSITE" id="PS51296"/>
    </source>
</evidence>
<reference evidence="6 7" key="1">
    <citation type="journal article" date="2004" name="Proc. Natl. Acad. Sci. U.S.A.">
        <title>Genome sequence of Picrophilus torridus and its implications for life around pH 0.</title>
        <authorList>
            <person name="Futterer O."/>
            <person name="Angelov A."/>
            <person name="Liesegang H."/>
            <person name="Gottschalk G."/>
            <person name="Schleper C."/>
            <person name="Schepers B."/>
            <person name="Dock C."/>
            <person name="Antranikian G."/>
            <person name="Liebl W."/>
        </authorList>
    </citation>
    <scope>NUCLEOTIDE SEQUENCE [LARGE SCALE GENOMIC DNA]</scope>
    <source>
        <strain evidence="7">ATCC 700027 / DSM 9790 / JCM 10055 / NBRC 100828</strain>
    </source>
</reference>
<evidence type="ECO:0000256" key="2">
    <source>
        <dbReference type="ARBA" id="ARBA00022723"/>
    </source>
</evidence>
<dbReference type="STRING" id="263820.PTO1174"/>
<dbReference type="InParanoid" id="Q6KZU3"/>
<dbReference type="Proteomes" id="UP000000438">
    <property type="component" value="Chromosome"/>
</dbReference>
<evidence type="ECO:0000313" key="7">
    <source>
        <dbReference type="Proteomes" id="UP000000438"/>
    </source>
</evidence>
<dbReference type="RefSeq" id="WP_011177975.1">
    <property type="nucleotide sequence ID" value="NC_005877.1"/>
</dbReference>
<feature type="domain" description="Rieske" evidence="5">
    <location>
        <begin position="3"/>
        <end position="109"/>
    </location>
</feature>
<dbReference type="CDD" id="cd03467">
    <property type="entry name" value="Rieske"/>
    <property type="match status" value="1"/>
</dbReference>
<dbReference type="KEGG" id="pto:PTO1174"/>
<dbReference type="InterPro" id="IPR036922">
    <property type="entry name" value="Rieske_2Fe-2S_sf"/>
</dbReference>
<dbReference type="EMBL" id="AE017261">
    <property type="protein sequence ID" value="AAT43759.1"/>
    <property type="molecule type" value="Genomic_DNA"/>
</dbReference>
<evidence type="ECO:0000313" key="6">
    <source>
        <dbReference type="EMBL" id="AAT43759.1"/>
    </source>
</evidence>
<dbReference type="GO" id="GO:0046872">
    <property type="term" value="F:metal ion binding"/>
    <property type="evidence" value="ECO:0007669"/>
    <property type="project" value="UniProtKB-KW"/>
</dbReference>
<dbReference type="PaxDb" id="263820-PTO1174"/>
<dbReference type="eggNOG" id="arCOG02854">
    <property type="taxonomic scope" value="Archaea"/>
</dbReference>
<dbReference type="HOGENOM" id="CLU_055690_5_4_2"/>
<organism evidence="6 7">
    <name type="scientific">Picrophilus torridus (strain ATCC 700027 / DSM 9790 / JCM 10055 / NBRC 100828 / KAW 2/3)</name>
    <dbReference type="NCBI Taxonomy" id="1122961"/>
    <lineage>
        <taxon>Archaea</taxon>
        <taxon>Methanobacteriati</taxon>
        <taxon>Thermoplasmatota</taxon>
        <taxon>Thermoplasmata</taxon>
        <taxon>Thermoplasmatales</taxon>
        <taxon>Picrophilaceae</taxon>
        <taxon>Picrophilus</taxon>
    </lineage>
</organism>
<dbReference type="GeneID" id="2844484"/>
<dbReference type="PANTHER" id="PTHR21496:SF24">
    <property type="entry name" value="SULREDOXIN-RELATED"/>
    <property type="match status" value="1"/>
</dbReference>
<evidence type="ECO:0000256" key="4">
    <source>
        <dbReference type="ARBA" id="ARBA00023014"/>
    </source>
</evidence>
<dbReference type="GO" id="GO:0051537">
    <property type="term" value="F:2 iron, 2 sulfur cluster binding"/>
    <property type="evidence" value="ECO:0007669"/>
    <property type="project" value="UniProtKB-KW"/>
</dbReference>
<sequence>MAWKKILGAKALENAGNSLSVRIDNDTVVFIARVDGKLYAMNGICTHLRCILGKVTEDKKHVRCPCHLAEFELETGKMVKPPYIAPDSPMEKLGLKTYNIKEEDGFLQIDY</sequence>
<dbReference type="PROSITE" id="PS51296">
    <property type="entry name" value="RIESKE"/>
    <property type="match status" value="1"/>
</dbReference>
<dbReference type="AlphaFoldDB" id="Q6KZU3"/>
<dbReference type="InterPro" id="IPR017941">
    <property type="entry name" value="Rieske_2Fe-2S"/>
</dbReference>
<dbReference type="Gene3D" id="2.102.10.10">
    <property type="entry name" value="Rieske [2Fe-2S] iron-sulphur domain"/>
    <property type="match status" value="1"/>
</dbReference>
<keyword evidence="1" id="KW-0001">2Fe-2S</keyword>
<dbReference type="NCBIfam" id="NF041174">
    <property type="entry name" value="SDX_Thmprot"/>
    <property type="match status" value="1"/>
</dbReference>
<dbReference type="InterPro" id="IPR053457">
    <property type="entry name" value="SDX-like"/>
</dbReference>